<feature type="domain" description="Spore coat protein U/FanG" evidence="3">
    <location>
        <begin position="204"/>
        <end position="341"/>
    </location>
</feature>
<keyword evidence="5" id="KW-1185">Reference proteome</keyword>
<feature type="signal peptide" evidence="2">
    <location>
        <begin position="1"/>
        <end position="32"/>
    </location>
</feature>
<dbReference type="RefSeq" id="WP_085390305.1">
    <property type="nucleotide sequence ID" value="NZ_MTBN01000004.1"/>
</dbReference>
<evidence type="ECO:0000259" key="3">
    <source>
        <dbReference type="Pfam" id="PF05229"/>
    </source>
</evidence>
<dbReference type="InterPro" id="IPR053167">
    <property type="entry name" value="Spore_coat_component"/>
</dbReference>
<proteinExistence type="predicted"/>
<gene>
    <name evidence="4" type="ORF">NCTC12227_01291</name>
</gene>
<feature type="domain" description="Spore coat protein U/FanG" evidence="3">
    <location>
        <begin position="30"/>
        <end position="173"/>
    </location>
</feature>
<dbReference type="AlphaFoldDB" id="A0A3S5F6K1"/>
<dbReference type="Proteomes" id="UP000268229">
    <property type="component" value="Chromosome"/>
</dbReference>
<name>A0A3S5F6K1_9NEIS</name>
<dbReference type="SMART" id="SM00972">
    <property type="entry name" value="SCPU"/>
    <property type="match status" value="2"/>
</dbReference>
<dbReference type="OrthoDB" id="6505076at2"/>
<evidence type="ECO:0000313" key="4">
    <source>
        <dbReference type="EMBL" id="VEJ21549.1"/>
    </source>
</evidence>
<dbReference type="STRING" id="326522.BWD08_06345"/>
<accession>A0A3S5F6K1</accession>
<dbReference type="KEGG" id="nani:NCTC12227_01291"/>
<feature type="region of interest" description="Disordered" evidence="1">
    <location>
        <begin position="256"/>
        <end position="278"/>
    </location>
</feature>
<evidence type="ECO:0000256" key="1">
    <source>
        <dbReference type="SAM" id="MobiDB-lite"/>
    </source>
</evidence>
<sequence>MYTIKKSIRATSQLAISAACFLMLLSMQPANAECVAEMEPINFGTIDILNPGRVATRANITVTCTRTAWLTSQSFNICLAVDGGKAVSARDITPRHMCPDGSCSGHRNKLPFNLYSDAGHNTIWGSSLYGTPTINTVITIPYSLSHYTKSITLPIYAELLPPPKNLPPGEYLNRFTGGSTALYYKDASEGTANACNSPNFSRFDFEVSAQIKKNCTVNIPNDINLGAVEANATNIAGQTNLQVACTQNTPYYIGLKPSNGNNNGAGRMKSTRPSANTDQIPYQLRSSSEMNGRIWGNTATEKSVGNGVGSTGNGQIQTHTIYATVPSANYKPDEYKDTVTVQVNY</sequence>
<dbReference type="EMBL" id="LR134516">
    <property type="protein sequence ID" value="VEJ21549.1"/>
    <property type="molecule type" value="Genomic_DNA"/>
</dbReference>
<evidence type="ECO:0000313" key="5">
    <source>
        <dbReference type="Proteomes" id="UP000268229"/>
    </source>
</evidence>
<reference evidence="4 5" key="1">
    <citation type="submission" date="2018-12" db="EMBL/GenBank/DDBJ databases">
        <authorList>
            <consortium name="Pathogen Informatics"/>
        </authorList>
    </citation>
    <scope>NUCLEOTIDE SEQUENCE [LARGE SCALE GENOMIC DNA]</scope>
    <source>
        <strain evidence="4 5">NCTC12227</strain>
    </source>
</reference>
<keyword evidence="2" id="KW-0732">Signal</keyword>
<dbReference type="PANTHER" id="PTHR37089:SF3">
    <property type="entry name" value="EXPORTED PROTEIN"/>
    <property type="match status" value="1"/>
</dbReference>
<feature type="chain" id="PRO_5018596218" evidence="2">
    <location>
        <begin position="33"/>
        <end position="345"/>
    </location>
</feature>
<dbReference type="Pfam" id="PF05229">
    <property type="entry name" value="SCPU"/>
    <property type="match status" value="2"/>
</dbReference>
<protein>
    <submittedName>
        <fullName evidence="4">Uncharacterized secreted protein</fullName>
    </submittedName>
</protein>
<dbReference type="PANTHER" id="PTHR37089">
    <property type="entry name" value="PROTEIN U-RELATED"/>
    <property type="match status" value="1"/>
</dbReference>
<dbReference type="InterPro" id="IPR007893">
    <property type="entry name" value="Spore_coat_U/FanG"/>
</dbReference>
<organism evidence="4 5">
    <name type="scientific">Neisseria animaloris</name>
    <dbReference type="NCBI Taxonomy" id="326522"/>
    <lineage>
        <taxon>Bacteria</taxon>
        <taxon>Pseudomonadati</taxon>
        <taxon>Pseudomonadota</taxon>
        <taxon>Betaproteobacteria</taxon>
        <taxon>Neisseriales</taxon>
        <taxon>Neisseriaceae</taxon>
        <taxon>Neisseria</taxon>
    </lineage>
</organism>
<evidence type="ECO:0000256" key="2">
    <source>
        <dbReference type="SAM" id="SignalP"/>
    </source>
</evidence>
<dbReference type="PROSITE" id="PS51257">
    <property type="entry name" value="PROKAR_LIPOPROTEIN"/>
    <property type="match status" value="1"/>
</dbReference>